<feature type="region of interest" description="Disordered" evidence="5">
    <location>
        <begin position="150"/>
        <end position="192"/>
    </location>
</feature>
<dbReference type="EMBL" id="FLQW01000205">
    <property type="protein sequence ID" value="SBS82564.1"/>
    <property type="molecule type" value="Genomic_DNA"/>
</dbReference>
<keyword evidence="3 4" id="KW-0949">S-adenosyl-L-methionine</keyword>
<evidence type="ECO:0000256" key="3">
    <source>
        <dbReference type="ARBA" id="ARBA00022691"/>
    </source>
</evidence>
<evidence type="ECO:0000313" key="9">
    <source>
        <dbReference type="Proteomes" id="UP000219813"/>
    </source>
</evidence>
<keyword evidence="6" id="KW-0378">Hydrolase</keyword>
<sequence length="439" mass="52490">MKAKKLCDYYNYNRFRKKNNLVSFLRRELKSYSTKSDHFSSNEKLYNFGFQKVTEEIKSKLVNNLFSKVSNKYDLMNDLMSLRLHHCWKNELVKELDLFLKYHSYNMEEEMYIHKRDTINEDKNMEMGNFHKMWNEEQYSEDPHIREREKYEHGQEKYEQDREKYEHGQEKYEQDREKYEQDREKYERDKEKYEKGMEKYEKGMEKYEKGMEKSSASQDGGKMHSCKILDLAGGTGDIAFRILEKYKYHLKKRKSSNNSYSEYLSDEMCINYMPNIIVCDINSDMIKVGIEKAKNLNYDKYITWLIENAENLKSFEDNSVDIITLSFGIRNFTNIPKALKEVHRVLKPGGRFLCLEFSKVNCDVINIFYKFYLNNFIPLLGKLVANSEHSYKYLAESIQTFLTPDELSQLMHQCNFRSISYTTLSLGIVAIHSAYKLII</sequence>
<dbReference type="NCBIfam" id="TIGR01934">
    <property type="entry name" value="MenG_MenH_UbiE"/>
    <property type="match status" value="1"/>
</dbReference>
<name>A0A1A8VPV0_PLAMA</name>
<protein>
    <recommendedName>
        <fullName evidence="4">2-methoxy-6-polyprenyl-1,4-benzoquinol methylase, mitochondrial</fullName>
        <ecNumber evidence="4">2.1.1.201</ecNumber>
    </recommendedName>
    <alternativeName>
        <fullName evidence="4">Ubiquinone biosynthesis methyltransferase COQ5</fullName>
    </alternativeName>
</protein>
<dbReference type="GO" id="GO:0004386">
    <property type="term" value="F:helicase activity"/>
    <property type="evidence" value="ECO:0007669"/>
    <property type="project" value="UniProtKB-KW"/>
</dbReference>
<keyword evidence="4" id="KW-0472">Membrane</keyword>
<dbReference type="GO" id="GO:0032259">
    <property type="term" value="P:methylation"/>
    <property type="evidence" value="ECO:0007669"/>
    <property type="project" value="UniProtKB-KW"/>
</dbReference>
<comment type="function">
    <text evidence="4">Methyltransferase required for the conversion of 2-polyprenyl-6-methoxy-1,4-benzoquinol (DDMQH2) to 2-polyprenyl-3-methyl-6-methoxy-1,4-benzoquinol (DMQH2).</text>
</comment>
<organism evidence="6 8">
    <name type="scientific">Plasmodium malariae</name>
    <dbReference type="NCBI Taxonomy" id="5858"/>
    <lineage>
        <taxon>Eukaryota</taxon>
        <taxon>Sar</taxon>
        <taxon>Alveolata</taxon>
        <taxon>Apicomplexa</taxon>
        <taxon>Aconoidasida</taxon>
        <taxon>Haemosporida</taxon>
        <taxon>Plasmodiidae</taxon>
        <taxon>Plasmodium</taxon>
        <taxon>Plasmodium (Plasmodium)</taxon>
    </lineage>
</organism>
<dbReference type="PANTHER" id="PTHR43591:SF24">
    <property type="entry name" value="2-METHOXY-6-POLYPRENYL-1,4-BENZOQUINOL METHYLASE, MITOCHONDRIAL"/>
    <property type="match status" value="1"/>
</dbReference>
<proteinExistence type="inferred from homology"/>
<evidence type="ECO:0000256" key="1">
    <source>
        <dbReference type="ARBA" id="ARBA00022603"/>
    </source>
</evidence>
<evidence type="ECO:0000313" key="8">
    <source>
        <dbReference type="Proteomes" id="UP000078597"/>
    </source>
</evidence>
<dbReference type="UniPathway" id="UPA00232"/>
<feature type="binding site" evidence="4">
    <location>
        <begin position="308"/>
        <end position="309"/>
    </location>
    <ligand>
        <name>S-adenosyl-L-methionine</name>
        <dbReference type="ChEBI" id="CHEBI:59789"/>
    </ligand>
</feature>
<reference evidence="7 9" key="3">
    <citation type="submission" date="2016-06" db="EMBL/GenBank/DDBJ databases">
        <authorList>
            <consortium name="Pathogen Informatics"/>
        </authorList>
    </citation>
    <scope>NUCLEOTIDE SEQUENCE [LARGE SCALE GENOMIC DNA]</scope>
</reference>
<evidence type="ECO:0000313" key="7">
    <source>
        <dbReference type="EMBL" id="SBT86580.1"/>
    </source>
</evidence>
<comment type="pathway">
    <text evidence="4">Cofactor biosynthesis; ubiquinone biosynthesis.</text>
</comment>
<keyword evidence="2 4" id="KW-0808">Transferase</keyword>
<dbReference type="EMBL" id="LT594625">
    <property type="protein sequence ID" value="SBT86580.1"/>
    <property type="molecule type" value="Genomic_DNA"/>
</dbReference>
<feature type="binding site" evidence="4">
    <location>
        <position position="280"/>
    </location>
    <ligand>
        <name>S-adenosyl-L-methionine</name>
        <dbReference type="ChEBI" id="CHEBI:59789"/>
    </ligand>
</feature>
<keyword evidence="4" id="KW-0831">Ubiquinone biosynthesis</keyword>
<evidence type="ECO:0000256" key="5">
    <source>
        <dbReference type="SAM" id="MobiDB-lite"/>
    </source>
</evidence>
<evidence type="ECO:0000256" key="2">
    <source>
        <dbReference type="ARBA" id="ARBA00022679"/>
    </source>
</evidence>
<dbReference type="PANTHER" id="PTHR43591">
    <property type="entry name" value="METHYLTRANSFERASE"/>
    <property type="match status" value="1"/>
</dbReference>
<dbReference type="OrthoDB" id="6329284at2759"/>
<dbReference type="AlphaFoldDB" id="A0A1A8VPV0"/>
<dbReference type="PROSITE" id="PS01183">
    <property type="entry name" value="UBIE_1"/>
    <property type="match status" value="1"/>
</dbReference>
<dbReference type="InterPro" id="IPR029063">
    <property type="entry name" value="SAM-dependent_MTases_sf"/>
</dbReference>
<dbReference type="GO" id="GO:0008425">
    <property type="term" value="F:2-methoxy-6-polyprenyl-1,4-benzoquinol methyltransferase activity"/>
    <property type="evidence" value="ECO:0007669"/>
    <property type="project" value="UniProtKB-UniRule"/>
</dbReference>
<comment type="subcellular location">
    <subcellularLocation>
        <location evidence="4">Mitochondrion inner membrane</location>
        <topology evidence="4">Peripheral membrane protein</topology>
        <orientation evidence="4">Matrix side</orientation>
    </subcellularLocation>
</comment>
<dbReference type="Proteomes" id="UP000219813">
    <property type="component" value="Chromosome 4"/>
</dbReference>
<gene>
    <name evidence="7" type="primary">PmUG01_04027500</name>
    <name evidence="6" type="ORF">PMALA_003880</name>
    <name evidence="7" type="ORF">PMUG01_04027500</name>
</gene>
<evidence type="ECO:0000256" key="4">
    <source>
        <dbReference type="HAMAP-Rule" id="MF_03191"/>
    </source>
</evidence>
<dbReference type="KEGG" id="pmal:PMUG01_04027500"/>
<dbReference type="GeneID" id="39867104"/>
<reference evidence="8" key="2">
    <citation type="submission" date="2016-05" db="EMBL/GenBank/DDBJ databases">
        <authorList>
            <person name="Naeem Raeece"/>
        </authorList>
    </citation>
    <scope>NUCLEOTIDE SEQUENCE [LARGE SCALE GENOMIC DNA]</scope>
</reference>
<dbReference type="InterPro" id="IPR023576">
    <property type="entry name" value="UbiE/COQ5_MeTrFase_CS"/>
</dbReference>
<dbReference type="HAMAP" id="MF_01813">
    <property type="entry name" value="MenG_UbiE_methyltr"/>
    <property type="match status" value="1"/>
</dbReference>
<comment type="similarity">
    <text evidence="4">Belongs to the class I-like SAM-binding methyltransferase superfamily. MenG/UbiE family.</text>
</comment>
<feature type="binding site" evidence="4">
    <location>
        <position position="326"/>
    </location>
    <ligand>
        <name>S-adenosyl-L-methionine</name>
        <dbReference type="ChEBI" id="CHEBI:59789"/>
    </ligand>
</feature>
<dbReference type="Pfam" id="PF01209">
    <property type="entry name" value="Ubie_methyltran"/>
    <property type="match status" value="2"/>
</dbReference>
<feature type="binding site" evidence="4">
    <location>
        <position position="235"/>
    </location>
    <ligand>
        <name>S-adenosyl-L-methionine</name>
        <dbReference type="ChEBI" id="CHEBI:59789"/>
    </ligand>
</feature>
<dbReference type="CDD" id="cd02440">
    <property type="entry name" value="AdoMet_MTases"/>
    <property type="match status" value="1"/>
</dbReference>
<dbReference type="GO" id="GO:0031314">
    <property type="term" value="C:extrinsic component of mitochondrial inner membrane"/>
    <property type="evidence" value="ECO:0007669"/>
    <property type="project" value="UniProtKB-UniRule"/>
</dbReference>
<keyword evidence="6" id="KW-0347">Helicase</keyword>
<keyword evidence="6" id="KW-0547">Nucleotide-binding</keyword>
<comment type="subunit">
    <text evidence="4">Component of a multi-subunit COQ enzyme complex.</text>
</comment>
<dbReference type="VEuPathDB" id="PlasmoDB:PmUG01_04027500"/>
<dbReference type="Proteomes" id="UP000078597">
    <property type="component" value="Unassembled WGS sequence"/>
</dbReference>
<dbReference type="InterPro" id="IPR004033">
    <property type="entry name" value="UbiE/COQ5_MeTrFase"/>
</dbReference>
<dbReference type="OMA" id="FLKYHSY"/>
<accession>A0A1A8VPV0</accession>
<evidence type="ECO:0000313" key="6">
    <source>
        <dbReference type="EMBL" id="SBS82564.1"/>
    </source>
</evidence>
<keyword evidence="4" id="KW-0999">Mitochondrion inner membrane</keyword>
<dbReference type="SUPFAM" id="SSF53335">
    <property type="entry name" value="S-adenosyl-L-methionine-dependent methyltransferases"/>
    <property type="match status" value="1"/>
</dbReference>
<keyword evidence="4" id="KW-0496">Mitochondrion</keyword>
<keyword evidence="9" id="KW-1185">Reference proteome</keyword>
<keyword evidence="1 4" id="KW-0489">Methyltransferase</keyword>
<dbReference type="EC" id="2.1.1.201" evidence="4"/>
<dbReference type="Gene3D" id="3.40.50.150">
    <property type="entry name" value="Vaccinia Virus protein VP39"/>
    <property type="match status" value="1"/>
</dbReference>
<dbReference type="PROSITE" id="PS51608">
    <property type="entry name" value="SAM_MT_UBIE"/>
    <property type="match status" value="1"/>
</dbReference>
<reference evidence="6" key="1">
    <citation type="submission" date="2016-05" db="EMBL/GenBank/DDBJ databases">
        <authorList>
            <person name="Lavstsen T."/>
            <person name="Jespersen J.S."/>
        </authorList>
    </citation>
    <scope>NUCLEOTIDE SEQUENCE [LARGE SCALE GENOMIC DNA]</scope>
</reference>
<dbReference type="PROSITE" id="PS01184">
    <property type="entry name" value="UBIE_2"/>
    <property type="match status" value="1"/>
</dbReference>
<keyword evidence="6" id="KW-0067">ATP-binding</keyword>
<comment type="catalytic activity">
    <reaction evidence="4">
        <text>a 2-methoxy-6-(all-trans-polyprenyl)benzene-1,4-diol + S-adenosyl-L-methionine = a 5-methoxy-2-methyl-3-(all-trans-polyprenyl)benzene-1,4-diol + S-adenosyl-L-homocysteine + H(+)</text>
        <dbReference type="Rhea" id="RHEA:28286"/>
        <dbReference type="Rhea" id="RHEA-COMP:10858"/>
        <dbReference type="Rhea" id="RHEA-COMP:10859"/>
        <dbReference type="ChEBI" id="CHEBI:15378"/>
        <dbReference type="ChEBI" id="CHEBI:57856"/>
        <dbReference type="ChEBI" id="CHEBI:59789"/>
        <dbReference type="ChEBI" id="CHEBI:84166"/>
        <dbReference type="ChEBI" id="CHEBI:84167"/>
        <dbReference type="EC" id="2.1.1.201"/>
    </reaction>
</comment>
<dbReference type="RefSeq" id="XP_028859725.1">
    <property type="nucleotide sequence ID" value="XM_029003275.1"/>
</dbReference>